<keyword evidence="3" id="KW-0460">Magnesium</keyword>
<evidence type="ECO:0000313" key="5">
    <source>
        <dbReference type="EMBL" id="NDV02801.1"/>
    </source>
</evidence>
<dbReference type="GO" id="GO:0016779">
    <property type="term" value="F:nucleotidyltransferase activity"/>
    <property type="evidence" value="ECO:0007669"/>
    <property type="project" value="UniProtKB-KW"/>
</dbReference>
<keyword evidence="2" id="KW-0548">Nucleotidyltransferase</keyword>
<reference evidence="5 6" key="1">
    <citation type="submission" date="2020-02" db="EMBL/GenBank/DDBJ databases">
        <title>Pseudoroseicyclus tamarix, sp. nov., isolated from offshore sediment of a Tamarix chinensis forest.</title>
        <authorList>
            <person name="Gai Y."/>
        </authorList>
    </citation>
    <scope>NUCLEOTIDE SEQUENCE [LARGE SCALE GENOMIC DNA]</scope>
    <source>
        <strain evidence="5 6">CLL3-39</strain>
    </source>
</reference>
<dbReference type="Gene3D" id="3.90.550.10">
    <property type="entry name" value="Spore Coat Polysaccharide Biosynthesis Protein SpsA, Chain A"/>
    <property type="match status" value="1"/>
</dbReference>
<evidence type="ECO:0000259" key="4">
    <source>
        <dbReference type="Pfam" id="PF12804"/>
    </source>
</evidence>
<dbReference type="Pfam" id="PF12804">
    <property type="entry name" value="NTP_transf_3"/>
    <property type="match status" value="1"/>
</dbReference>
<dbReference type="InterPro" id="IPR025877">
    <property type="entry name" value="MobA-like_NTP_Trfase"/>
</dbReference>
<sequence>MILAAGRGTRMGPLTESRPKPLIEVAGRPLIEHALALTEPLMPLTRVVNLHYRGAQIRAHLGDRVVYSEEPELLESGGGLRAALPLLGPAPCFVLNADAAWERQTALAELAATWDAERMDALLLLIPRANATGHPGKGDFDLAADGRITRGTGYIYPGAHITRTEGLAGIPEAAFSLNVLWDRMIAAGRLYGLVHHGGWVDVGQPGSLPLAEELLARV</sequence>
<organism evidence="5 6">
    <name type="scientific">Pseudoroseicyclus tamaricis</name>
    <dbReference type="NCBI Taxonomy" id="2705421"/>
    <lineage>
        <taxon>Bacteria</taxon>
        <taxon>Pseudomonadati</taxon>
        <taxon>Pseudomonadota</taxon>
        <taxon>Alphaproteobacteria</taxon>
        <taxon>Rhodobacterales</taxon>
        <taxon>Paracoccaceae</taxon>
        <taxon>Pseudoroseicyclus</taxon>
    </lineage>
</organism>
<dbReference type="InterPro" id="IPR050065">
    <property type="entry name" value="GlmU-like"/>
</dbReference>
<protein>
    <submittedName>
        <fullName evidence="5">Nucleotidyltransferase family protein</fullName>
    </submittedName>
</protein>
<dbReference type="SUPFAM" id="SSF53448">
    <property type="entry name" value="Nucleotide-diphospho-sugar transferases"/>
    <property type="match status" value="1"/>
</dbReference>
<evidence type="ECO:0000256" key="1">
    <source>
        <dbReference type="ARBA" id="ARBA00022679"/>
    </source>
</evidence>
<dbReference type="AlphaFoldDB" id="A0A6B2JMI1"/>
<comment type="caution">
    <text evidence="5">The sequence shown here is derived from an EMBL/GenBank/DDBJ whole genome shotgun (WGS) entry which is preliminary data.</text>
</comment>
<dbReference type="InterPro" id="IPR029044">
    <property type="entry name" value="Nucleotide-diphossugar_trans"/>
</dbReference>
<gene>
    <name evidence="5" type="ORF">GZA08_17700</name>
</gene>
<evidence type="ECO:0000313" key="6">
    <source>
        <dbReference type="Proteomes" id="UP000474757"/>
    </source>
</evidence>
<dbReference type="Proteomes" id="UP000474757">
    <property type="component" value="Unassembled WGS sequence"/>
</dbReference>
<accession>A0A6B2JMI1</accession>
<name>A0A6B2JMI1_9RHOB</name>
<dbReference type="PANTHER" id="PTHR43584">
    <property type="entry name" value="NUCLEOTIDYL TRANSFERASE"/>
    <property type="match status" value="1"/>
</dbReference>
<evidence type="ECO:0000256" key="3">
    <source>
        <dbReference type="ARBA" id="ARBA00022842"/>
    </source>
</evidence>
<keyword evidence="6" id="KW-1185">Reference proteome</keyword>
<evidence type="ECO:0000256" key="2">
    <source>
        <dbReference type="ARBA" id="ARBA00022695"/>
    </source>
</evidence>
<dbReference type="CDD" id="cd06422">
    <property type="entry name" value="NTP_transferase_like_1"/>
    <property type="match status" value="1"/>
</dbReference>
<proteinExistence type="predicted"/>
<dbReference type="EMBL" id="JAAGAB010000004">
    <property type="protein sequence ID" value="NDV02801.1"/>
    <property type="molecule type" value="Genomic_DNA"/>
</dbReference>
<feature type="domain" description="MobA-like NTP transferase" evidence="4">
    <location>
        <begin position="2"/>
        <end position="122"/>
    </location>
</feature>
<keyword evidence="1 5" id="KW-0808">Transferase</keyword>
<dbReference type="PANTHER" id="PTHR43584:SF8">
    <property type="entry name" value="N-ACETYLMURAMATE ALPHA-1-PHOSPHATE URIDYLYLTRANSFERASE"/>
    <property type="match status" value="1"/>
</dbReference>